<dbReference type="SUPFAM" id="SSF50494">
    <property type="entry name" value="Trypsin-like serine proteases"/>
    <property type="match status" value="1"/>
</dbReference>
<keyword evidence="3" id="KW-1015">Disulfide bond</keyword>
<name>A0AAE1HI76_9NEOP</name>
<dbReference type="InterPro" id="IPR043504">
    <property type="entry name" value="Peptidase_S1_PA_chymotrypsin"/>
</dbReference>
<keyword evidence="2" id="KW-0964">Secreted</keyword>
<dbReference type="PANTHER" id="PTHR24258">
    <property type="entry name" value="SERINE PROTEASE-RELATED"/>
    <property type="match status" value="1"/>
</dbReference>
<dbReference type="Gene3D" id="2.40.10.10">
    <property type="entry name" value="Trypsin-like serine proteases"/>
    <property type="match status" value="2"/>
</dbReference>
<dbReference type="Proteomes" id="UP001219518">
    <property type="component" value="Unassembled WGS sequence"/>
</dbReference>
<reference evidence="9" key="1">
    <citation type="submission" date="2021-07" db="EMBL/GenBank/DDBJ databases">
        <authorList>
            <person name="Catto M.A."/>
            <person name="Jacobson A."/>
            <person name="Kennedy G."/>
            <person name="Labadie P."/>
            <person name="Hunt B.G."/>
            <person name="Srinivasan R."/>
        </authorList>
    </citation>
    <scope>NUCLEOTIDE SEQUENCE</scope>
    <source>
        <strain evidence="9">PL_HMW_Pooled</strain>
        <tissue evidence="9">Head</tissue>
    </source>
</reference>
<feature type="compositionally biased region" description="Pro residues" evidence="6">
    <location>
        <begin position="198"/>
        <end position="238"/>
    </location>
</feature>
<dbReference type="InterPro" id="IPR001314">
    <property type="entry name" value="Peptidase_S1A"/>
</dbReference>
<evidence type="ECO:0000313" key="9">
    <source>
        <dbReference type="EMBL" id="KAK3921842.1"/>
    </source>
</evidence>
<evidence type="ECO:0000256" key="1">
    <source>
        <dbReference type="ARBA" id="ARBA00004613"/>
    </source>
</evidence>
<dbReference type="FunFam" id="2.40.10.10:FF:000038">
    <property type="entry name" value="Serine protease"/>
    <property type="match status" value="1"/>
</dbReference>
<proteinExistence type="predicted"/>
<comment type="caution">
    <text evidence="9">The sequence shown here is derived from an EMBL/GenBank/DDBJ whole genome shotgun (WGS) entry which is preliminary data.</text>
</comment>
<sequence>MAAAPRPLLAALAAALSLALCTANGNVTGAAQPPSDSDCVCVPYDQCDKDYVAEGYLHDIGDISKLEREPCSLDFYQCCKVPKGGSVQERDRRALVGVVKGGVGNRQGWQEDETFTPNPNFVEVTKSSDDLSGGALDPSSECVCVPYYQCDPDHFVIQDGVGIIDIRQKEGPCEHYLDSCCKLRDGQGNSSATAEPSVPAPTPDPEPWPQPQPGPGPDPNPWSPQPTPPPTRPTPTRPSRPSEPQVEQPHPTPPARAQRCGQRNVGGIGFRITGDEDGEAQYGEFPWMVAVLQLEWIEGQEKPLNLYQCGGALITAQVVLTGAHCVAGKQANLLKIRAGEWDTQTTKELYAHQDRGVATINVHPRFNDKSLHNDAALLILLDPVQIGGHIGTICLPPAGMQFDYKRCYASGWGKDKFGQDGQYQVILKKRDLPVVPRAQCQELLRKTRLGAYFLLDPSFICAGGEPGRDTCKGDGGSPLVCPIDNESERYYQAGIVAWGIDCGLANTPGVYGNVAQFRNWIDNELSRLNLDTSSYQI</sequence>
<evidence type="ECO:0000256" key="4">
    <source>
        <dbReference type="ARBA" id="ARBA00068096"/>
    </source>
</evidence>
<dbReference type="GO" id="GO:0006508">
    <property type="term" value="P:proteolysis"/>
    <property type="evidence" value="ECO:0007669"/>
    <property type="project" value="InterPro"/>
</dbReference>
<dbReference type="GO" id="GO:0005576">
    <property type="term" value="C:extracellular region"/>
    <property type="evidence" value="ECO:0007669"/>
    <property type="project" value="UniProtKB-SubCell"/>
</dbReference>
<accession>A0AAE1HI76</accession>
<keyword evidence="7" id="KW-0732">Signal</keyword>
<evidence type="ECO:0000259" key="8">
    <source>
        <dbReference type="PROSITE" id="PS50240"/>
    </source>
</evidence>
<evidence type="ECO:0000256" key="6">
    <source>
        <dbReference type="SAM" id="MobiDB-lite"/>
    </source>
</evidence>
<comment type="subcellular location">
    <subcellularLocation>
        <location evidence="1">Secreted</location>
    </subcellularLocation>
</comment>
<feature type="chain" id="PRO_5041999794" description="Phenoloxidase-activating factor 2" evidence="7">
    <location>
        <begin position="24"/>
        <end position="537"/>
    </location>
</feature>
<protein>
    <recommendedName>
        <fullName evidence="4">Phenoloxidase-activating factor 2</fullName>
    </recommendedName>
    <alternativeName>
        <fullName evidence="5">Prophenoloxidase-activating factor II</fullName>
    </alternativeName>
</protein>
<dbReference type="Pfam" id="PF18322">
    <property type="entry name" value="CLIP_1"/>
    <property type="match status" value="1"/>
</dbReference>
<dbReference type="GO" id="GO:0004252">
    <property type="term" value="F:serine-type endopeptidase activity"/>
    <property type="evidence" value="ECO:0007669"/>
    <property type="project" value="InterPro"/>
</dbReference>
<keyword evidence="10" id="KW-1185">Reference proteome</keyword>
<reference evidence="9" key="2">
    <citation type="journal article" date="2023" name="BMC Genomics">
        <title>Pest status, molecular evolution, and epigenetic factors derived from the genome assembly of Frankliniella fusca, a thysanopteran phytovirus vector.</title>
        <authorList>
            <person name="Catto M.A."/>
            <person name="Labadie P.E."/>
            <person name="Jacobson A.L."/>
            <person name="Kennedy G.G."/>
            <person name="Srinivasan R."/>
            <person name="Hunt B.G."/>
        </authorList>
    </citation>
    <scope>NUCLEOTIDE SEQUENCE</scope>
    <source>
        <strain evidence="9">PL_HMW_Pooled</strain>
    </source>
</reference>
<dbReference type="InterPro" id="IPR009003">
    <property type="entry name" value="Peptidase_S1_PA"/>
</dbReference>
<dbReference type="SMART" id="SM00020">
    <property type="entry name" value="Tryp_SPc"/>
    <property type="match status" value="1"/>
</dbReference>
<dbReference type="InterPro" id="IPR001254">
    <property type="entry name" value="Trypsin_dom"/>
</dbReference>
<feature type="region of interest" description="Disordered" evidence="6">
    <location>
        <begin position="186"/>
        <end position="269"/>
    </location>
</feature>
<dbReference type="PANTHER" id="PTHR24258:SF129">
    <property type="entry name" value="LP15124P-RELATED"/>
    <property type="match status" value="1"/>
</dbReference>
<evidence type="ECO:0000256" key="7">
    <source>
        <dbReference type="SAM" id="SignalP"/>
    </source>
</evidence>
<dbReference type="PROSITE" id="PS50240">
    <property type="entry name" value="TRYPSIN_DOM"/>
    <property type="match status" value="1"/>
</dbReference>
<evidence type="ECO:0000256" key="3">
    <source>
        <dbReference type="ARBA" id="ARBA00023157"/>
    </source>
</evidence>
<dbReference type="Pfam" id="PF00089">
    <property type="entry name" value="Trypsin"/>
    <property type="match status" value="1"/>
</dbReference>
<feature type="domain" description="Peptidase S1" evidence="8">
    <location>
        <begin position="272"/>
        <end position="526"/>
    </location>
</feature>
<gene>
    <name evidence="9" type="ORF">KUF71_011018</name>
</gene>
<organism evidence="9 10">
    <name type="scientific">Frankliniella fusca</name>
    <dbReference type="NCBI Taxonomy" id="407009"/>
    <lineage>
        <taxon>Eukaryota</taxon>
        <taxon>Metazoa</taxon>
        <taxon>Ecdysozoa</taxon>
        <taxon>Arthropoda</taxon>
        <taxon>Hexapoda</taxon>
        <taxon>Insecta</taxon>
        <taxon>Pterygota</taxon>
        <taxon>Neoptera</taxon>
        <taxon>Paraneoptera</taxon>
        <taxon>Thysanoptera</taxon>
        <taxon>Terebrantia</taxon>
        <taxon>Thripoidea</taxon>
        <taxon>Thripidae</taxon>
        <taxon>Frankliniella</taxon>
    </lineage>
</organism>
<evidence type="ECO:0000313" key="10">
    <source>
        <dbReference type="Proteomes" id="UP001219518"/>
    </source>
</evidence>
<dbReference type="InterPro" id="IPR041515">
    <property type="entry name" value="PPAF-2-like_Clip"/>
</dbReference>
<dbReference type="CDD" id="cd00190">
    <property type="entry name" value="Tryp_SPc"/>
    <property type="match status" value="1"/>
</dbReference>
<dbReference type="PRINTS" id="PR00722">
    <property type="entry name" value="CHYMOTRYPSIN"/>
</dbReference>
<evidence type="ECO:0000256" key="5">
    <source>
        <dbReference type="ARBA" id="ARBA00076468"/>
    </source>
</evidence>
<evidence type="ECO:0000256" key="2">
    <source>
        <dbReference type="ARBA" id="ARBA00022525"/>
    </source>
</evidence>
<feature type="signal peptide" evidence="7">
    <location>
        <begin position="1"/>
        <end position="23"/>
    </location>
</feature>
<dbReference type="AlphaFoldDB" id="A0AAE1HI76"/>
<dbReference type="EMBL" id="JAHWGI010001056">
    <property type="protein sequence ID" value="KAK3921842.1"/>
    <property type="molecule type" value="Genomic_DNA"/>
</dbReference>